<feature type="compositionally biased region" description="Low complexity" evidence="1">
    <location>
        <begin position="318"/>
        <end position="330"/>
    </location>
</feature>
<feature type="compositionally biased region" description="Basic residues" evidence="1">
    <location>
        <begin position="1435"/>
        <end position="1446"/>
    </location>
</feature>
<feature type="region of interest" description="Disordered" evidence="1">
    <location>
        <begin position="671"/>
        <end position="1164"/>
    </location>
</feature>
<feature type="compositionally biased region" description="Low complexity" evidence="1">
    <location>
        <begin position="640"/>
        <end position="656"/>
    </location>
</feature>
<feature type="compositionally biased region" description="Basic residues" evidence="1">
    <location>
        <begin position="1508"/>
        <end position="1527"/>
    </location>
</feature>
<evidence type="ECO:0000313" key="2">
    <source>
        <dbReference type="Proteomes" id="UP000038045"/>
    </source>
</evidence>
<feature type="compositionally biased region" description="Low complexity" evidence="1">
    <location>
        <begin position="722"/>
        <end position="752"/>
    </location>
</feature>
<feature type="compositionally biased region" description="Low complexity" evidence="1">
    <location>
        <begin position="1474"/>
        <end position="1493"/>
    </location>
</feature>
<feature type="compositionally biased region" description="Basic and acidic residues" evidence="1">
    <location>
        <begin position="1290"/>
        <end position="1306"/>
    </location>
</feature>
<reference evidence="3" key="1">
    <citation type="submission" date="2017-02" db="UniProtKB">
        <authorList>
            <consortium name="WormBaseParasite"/>
        </authorList>
    </citation>
    <scope>IDENTIFICATION</scope>
</reference>
<feature type="compositionally biased region" description="Basic and acidic residues" evidence="1">
    <location>
        <begin position="295"/>
        <end position="306"/>
    </location>
</feature>
<feature type="compositionally biased region" description="Basic residues" evidence="1">
    <location>
        <begin position="1006"/>
        <end position="1021"/>
    </location>
</feature>
<feature type="compositionally biased region" description="Basic and acidic residues" evidence="1">
    <location>
        <begin position="1200"/>
        <end position="1216"/>
    </location>
</feature>
<feature type="compositionally biased region" description="Basic residues" evidence="1">
    <location>
        <begin position="906"/>
        <end position="920"/>
    </location>
</feature>
<feature type="compositionally biased region" description="Basic residues" evidence="1">
    <location>
        <begin position="927"/>
        <end position="943"/>
    </location>
</feature>
<feature type="compositionally biased region" description="Basic and acidic residues" evidence="1">
    <location>
        <begin position="1580"/>
        <end position="1604"/>
    </location>
</feature>
<feature type="compositionally biased region" description="Basic and acidic residues" evidence="1">
    <location>
        <begin position="1113"/>
        <end position="1123"/>
    </location>
</feature>
<feature type="compositionally biased region" description="Gly residues" evidence="1">
    <location>
        <begin position="1461"/>
        <end position="1473"/>
    </location>
</feature>
<dbReference type="Proteomes" id="UP000038045">
    <property type="component" value="Unplaced"/>
</dbReference>
<keyword evidence="2" id="KW-1185">Reference proteome</keyword>
<feature type="compositionally biased region" description="Basic and acidic residues" evidence="1">
    <location>
        <begin position="1690"/>
        <end position="1707"/>
    </location>
</feature>
<feature type="compositionally biased region" description="Basic and acidic residues" evidence="1">
    <location>
        <begin position="691"/>
        <end position="704"/>
    </location>
</feature>
<feature type="compositionally biased region" description="Basic and acidic residues" evidence="1">
    <location>
        <begin position="1134"/>
        <end position="1151"/>
    </location>
</feature>
<evidence type="ECO:0000313" key="3">
    <source>
        <dbReference type="WBParaSite" id="PTRK_0001458300.1"/>
    </source>
</evidence>
<dbReference type="WBParaSite" id="PTRK_0001458300.1">
    <property type="protein sequence ID" value="PTRK_0001458300.1"/>
    <property type="gene ID" value="PTRK_0001458300"/>
</dbReference>
<feature type="compositionally biased region" description="Basic and acidic residues" evidence="1">
    <location>
        <begin position="872"/>
        <end position="883"/>
    </location>
</feature>
<feature type="compositionally biased region" description="Low complexity" evidence="1">
    <location>
        <begin position="831"/>
        <end position="841"/>
    </location>
</feature>
<feature type="region of interest" description="Disordered" evidence="1">
    <location>
        <begin position="1240"/>
        <end position="1259"/>
    </location>
</feature>
<feature type="compositionally biased region" description="Low complexity" evidence="1">
    <location>
        <begin position="443"/>
        <end position="466"/>
    </location>
</feature>
<feature type="compositionally biased region" description="Basic residues" evidence="1">
    <location>
        <begin position="145"/>
        <end position="158"/>
    </location>
</feature>
<name>A0A0N4ZZW0_PARTI</name>
<feature type="compositionally biased region" description="Basic and acidic residues" evidence="1">
    <location>
        <begin position="1447"/>
        <end position="1457"/>
    </location>
</feature>
<accession>A0A0N4ZZW0</accession>
<feature type="compositionally biased region" description="Basic and acidic residues" evidence="1">
    <location>
        <begin position="1364"/>
        <end position="1373"/>
    </location>
</feature>
<feature type="compositionally biased region" description="Low complexity" evidence="1">
    <location>
        <begin position="1278"/>
        <end position="1289"/>
    </location>
</feature>
<feature type="compositionally biased region" description="Basic residues" evidence="1">
    <location>
        <begin position="1729"/>
        <end position="1747"/>
    </location>
</feature>
<feature type="region of interest" description="Disordered" evidence="1">
    <location>
        <begin position="1435"/>
        <end position="1782"/>
    </location>
</feature>
<feature type="compositionally biased region" description="Basic residues" evidence="1">
    <location>
        <begin position="1627"/>
        <end position="1637"/>
    </location>
</feature>
<feature type="compositionally biased region" description="Basic residues" evidence="1">
    <location>
        <begin position="230"/>
        <end position="242"/>
    </location>
</feature>
<feature type="region of interest" description="Disordered" evidence="1">
    <location>
        <begin position="1344"/>
        <end position="1389"/>
    </location>
</feature>
<feature type="compositionally biased region" description="Basic and acidic residues" evidence="1">
    <location>
        <begin position="779"/>
        <end position="796"/>
    </location>
</feature>
<proteinExistence type="predicted"/>
<feature type="region of interest" description="Disordered" evidence="1">
    <location>
        <begin position="82"/>
        <end position="657"/>
    </location>
</feature>
<feature type="compositionally biased region" description="Basic and acidic residues" evidence="1">
    <location>
        <begin position="596"/>
        <end position="615"/>
    </location>
</feature>
<protein>
    <submittedName>
        <fullName evidence="3">EAL domain-containing protein</fullName>
    </submittedName>
</protein>
<evidence type="ECO:0000256" key="1">
    <source>
        <dbReference type="SAM" id="MobiDB-lite"/>
    </source>
</evidence>
<feature type="compositionally biased region" description="Basic residues" evidence="1">
    <location>
        <begin position="1029"/>
        <end position="1051"/>
    </location>
</feature>
<feature type="compositionally biased region" description="Basic residues" evidence="1">
    <location>
        <begin position="711"/>
        <end position="721"/>
    </location>
</feature>
<feature type="compositionally biased region" description="Basic residues" evidence="1">
    <location>
        <begin position="272"/>
        <end position="285"/>
    </location>
</feature>
<sequence>MAVSPETPEPHADELSEMAIEELDAACALRWVEMKAITPWGDTYEGMAPSGREVEVERRYLWAHDPVGAIIIEVEVRDPAKRTGAEARAVISPPGVQTSPRRRHARQLLDRPADVSGRLRRLPVAARRHPAEGRGLGLRPGGRDRGRHRRRAAGRQPRRGPGGDPPGRPGQRRQLAQPDPGRTGQGLRLRPVQAGQRPVAGVRHARRAGRPLEGRQAVRRPAGSGQRPGLRPRRRGRRHDLRLRHADRPPGQDPRPGRRNRHRLGHGVEQGRRRRPRQAGVRRRSGLQLHRRDPHRRDHPDRRRQDALPQARRHRGAGRLCARRAGCAAAPDRRAGGRGAGDPVSKLRRPLRAGPGGFPEADRRPSRAHPRAAGRSGSLHLVPGADDPADAGQRGPVQRDPRSEGRGSGPDPSGFKGRRRRGPGRVPGGRAGAARSDRRGHSRPGPDAGGAVADGAAEGARGAQPAVPGPGAGRGAAARRGRMSRPAGPARFARDAGSHDALAAGLRLRRGAGGPDRQSGQRGRDGRPAATGRGAGRDHDRGGLAARGLRHDQRLHEPAAGQVPDAVRPAPVHRDHPGRVPGHGGGASVPGGFRLDPGRARRGRDGGGGDVDPGHPLHHPGLSSAAPAEGHHHRRRPVQSGHSAGAAGRHAPAGSGSVAGVLHVRAGVGAGRTARRLRPQDAAVAACARPTVREHRPGRSRDRAAPAAAGRRLRPRHRRRGPASGRGPAPAAAAGQPAGPGAGLQRRLPADLGGRRDRRRLGRPEPLSAQAGGAPRRPRAADDGQRLCARPGDHHQPPGQRLCHLGRGAGLPDGEAGPAAGHHRRPHLSPAAGAGAGVAALGRGGPGQLGPEPGLGARIGGPDARRHRRRPVGRDQGPRRCDAGAHPVRGRLGRPGPGGHGPERPARRRGPAGAGSRRRGRGPDRRHLGRGRQRLAGGRRRERPRPGAPGADRSGQYAHHRAARWPAGRGDGAPGPAGGGRDAVHGAGPRRGLGHGQYEGDADARRARRPAGRDHRRRPGRPRPDRQGRAHLARHRLRVQRHPPRQRHRQLHQGGPAHPRPHRRRSGAGGRRASVARHVGDGADQGEGLGGGLRKTSPVRGCVSLTQAASGADDQRPFSRDQDSVQGAGLRRIRLPDRRDDGAERPGDRRHAAGPAPHRRGSGPVLWAAVGPLWTATGPVRGHRRLCRLQRSGGLRPHLRHADPVAGRHGDRRRGDAGAGRLHRARPLCRADHGARHVAELPGLPGRAHPGARRGTDDHAGRALAVDLRRLRPGGRGLPDLGGLASARDAASRRPDADRHQPDRRRLPLRLHPPSGHGLHPGHDRHQRRAVRLHQLLAADLLRRVQGARPVPGGLRPGGGGHRRGLDPERASGREAGLAPDRPRRPPVDVRRHAGLQDVLLRLHRRQLRRHGHGADGPYRRYGLFGPGLHLLHRRRPAGLRHRPAVRRHDGADDGRLRPAGRGGSGAGSGGRAGAAVQGPPSAAASSGASEYGAFDDPEAGRAGFRPRYSRRPRHIPGRLRHDRRRRADVASGSRRVGPPERLRQRRPLLRAAGRGAGDARRSGPGRRLRRQDLGGQGDAGRDRPSRRDRGGAGRQDAGHQGRDRRSRPSAGMEPGRRGPDQGTASQHRRRLCHPPRRLGPAVAQPAADGGRPEALSVQPGPGDPDPHLDSDPGQPGHPPDLQRAHRGAVRPDRGHVRRASDPERRGGGRKAKGLALQAGSAHPALSDRHRRRRPRLRRLRRTHRRLDRAEPIAGRAMGAGADGQDGRCGRGPIRPLSLGPV</sequence>
<organism evidence="2 3">
    <name type="scientific">Parastrongyloides trichosuri</name>
    <name type="common">Possum-specific nematode worm</name>
    <dbReference type="NCBI Taxonomy" id="131310"/>
    <lineage>
        <taxon>Eukaryota</taxon>
        <taxon>Metazoa</taxon>
        <taxon>Ecdysozoa</taxon>
        <taxon>Nematoda</taxon>
        <taxon>Chromadorea</taxon>
        <taxon>Rhabditida</taxon>
        <taxon>Tylenchina</taxon>
        <taxon>Panagrolaimomorpha</taxon>
        <taxon>Strongyloidoidea</taxon>
        <taxon>Strongyloididae</taxon>
        <taxon>Parastrongyloides</taxon>
    </lineage>
</organism>
<feature type="compositionally biased region" description="Gly residues" evidence="1">
    <location>
        <begin position="1083"/>
        <end position="1093"/>
    </location>
</feature>
<feature type="region of interest" description="Disordered" evidence="1">
    <location>
        <begin position="1267"/>
        <end position="1328"/>
    </location>
</feature>
<feature type="region of interest" description="Disordered" evidence="1">
    <location>
        <begin position="1197"/>
        <end position="1222"/>
    </location>
</feature>
<feature type="compositionally biased region" description="Gly residues" evidence="1">
    <location>
        <begin position="969"/>
        <end position="981"/>
    </location>
</feature>